<evidence type="ECO:0000256" key="1">
    <source>
        <dbReference type="SAM" id="MobiDB-lite"/>
    </source>
</evidence>
<feature type="region of interest" description="Disordered" evidence="1">
    <location>
        <begin position="147"/>
        <end position="167"/>
    </location>
</feature>
<reference evidence="3" key="1">
    <citation type="journal article" date="2012" name="Nat. Biotechnol.">
        <title>Reference genome sequence of the model plant Setaria.</title>
        <authorList>
            <person name="Bennetzen J.L."/>
            <person name="Schmutz J."/>
            <person name="Wang H."/>
            <person name="Percifield R."/>
            <person name="Hawkins J."/>
            <person name="Pontaroli A.C."/>
            <person name="Estep M."/>
            <person name="Feng L."/>
            <person name="Vaughn J.N."/>
            <person name="Grimwood J."/>
            <person name="Jenkins J."/>
            <person name="Barry K."/>
            <person name="Lindquist E."/>
            <person name="Hellsten U."/>
            <person name="Deshpande S."/>
            <person name="Wang X."/>
            <person name="Wu X."/>
            <person name="Mitros T."/>
            <person name="Triplett J."/>
            <person name="Yang X."/>
            <person name="Ye C.Y."/>
            <person name="Mauro-Herrera M."/>
            <person name="Wang L."/>
            <person name="Li P."/>
            <person name="Sharma M."/>
            <person name="Sharma R."/>
            <person name="Ronald P.C."/>
            <person name="Panaud O."/>
            <person name="Kellogg E.A."/>
            <person name="Brutnell T.P."/>
            <person name="Doust A.N."/>
            <person name="Tuskan G.A."/>
            <person name="Rokhsar D."/>
            <person name="Devos K.M."/>
        </authorList>
    </citation>
    <scope>NUCLEOTIDE SEQUENCE [LARGE SCALE GENOMIC DNA]</scope>
    <source>
        <strain evidence="3">Yugu1</strain>
    </source>
</reference>
<evidence type="ECO:0000313" key="3">
    <source>
        <dbReference type="EMBL" id="RCV41947.1"/>
    </source>
</evidence>
<accession>A0A368SHP6</accession>
<dbReference type="SMART" id="SM00848">
    <property type="entry name" value="Inhibitor_I29"/>
    <property type="match status" value="1"/>
</dbReference>
<feature type="compositionally biased region" description="Basic and acidic residues" evidence="1">
    <location>
        <begin position="148"/>
        <end position="167"/>
    </location>
</feature>
<dbReference type="Gene3D" id="1.10.287.2250">
    <property type="match status" value="1"/>
</dbReference>
<evidence type="ECO:0000259" key="2">
    <source>
        <dbReference type="SMART" id="SM00848"/>
    </source>
</evidence>
<protein>
    <recommendedName>
        <fullName evidence="2">Cathepsin propeptide inhibitor domain-containing protein</fullName>
    </recommendedName>
</protein>
<organism evidence="3">
    <name type="scientific">Setaria italica</name>
    <name type="common">Foxtail millet</name>
    <name type="synonym">Panicum italicum</name>
    <dbReference type="NCBI Taxonomy" id="4555"/>
    <lineage>
        <taxon>Eukaryota</taxon>
        <taxon>Viridiplantae</taxon>
        <taxon>Streptophyta</taxon>
        <taxon>Embryophyta</taxon>
        <taxon>Tracheophyta</taxon>
        <taxon>Spermatophyta</taxon>
        <taxon>Magnoliopsida</taxon>
        <taxon>Liliopsida</taxon>
        <taxon>Poales</taxon>
        <taxon>Poaceae</taxon>
        <taxon>PACMAD clade</taxon>
        <taxon>Panicoideae</taxon>
        <taxon>Panicodae</taxon>
        <taxon>Paniceae</taxon>
        <taxon>Cenchrinae</taxon>
        <taxon>Setaria</taxon>
    </lineage>
</organism>
<dbReference type="SUPFAM" id="SSF54001">
    <property type="entry name" value="Cysteine proteinases"/>
    <property type="match status" value="1"/>
</dbReference>
<dbReference type="InterPro" id="IPR013201">
    <property type="entry name" value="Prot_inhib_I29"/>
</dbReference>
<dbReference type="InterPro" id="IPR038765">
    <property type="entry name" value="Papain-like_cys_pep_sf"/>
</dbReference>
<name>A0A368SHP6_SETIT</name>
<dbReference type="AlphaFoldDB" id="A0A368SHP6"/>
<dbReference type="Pfam" id="PF08246">
    <property type="entry name" value="Inhibitor_I29"/>
    <property type="match status" value="1"/>
</dbReference>
<feature type="domain" description="Cathepsin propeptide inhibitor" evidence="2">
    <location>
        <begin position="221"/>
        <end position="281"/>
    </location>
</feature>
<dbReference type="EMBL" id="CM003536">
    <property type="protein sequence ID" value="RCV41947.1"/>
    <property type="molecule type" value="Genomic_DNA"/>
</dbReference>
<dbReference type="OrthoDB" id="692210at2759"/>
<proteinExistence type="predicted"/>
<sequence length="320" mass="35284">MALRSLCSLVRGATRARTCSSSPGIAVQGGLGLAAGSEAAALHGLRNLAYHVDAQPFLAAAVISRIPGSRGLHNLAATQTAQSIRARAGYFLPGIVVQASMGLGSGARRFHSLRDLVIEHAHGSPAALIAAAFSVFAGISNMIDTDESDKARMDEDTEAEARTEEDPSMRTDAYLRYMQASKDMLREMASYNKALPGKNPIDEVALDQEGMKNDEAMRARFEDWMKQYGRTYQDEEEKARRFKIFKAVARFVDVTNAVADELEFHFCMGLNEFSDWNHEEFAGRCGTKHMSDDEYFSMIGVNEADKKAIKQKLQKQESKD</sequence>
<reference evidence="3" key="2">
    <citation type="submission" date="2015-07" db="EMBL/GenBank/DDBJ databases">
        <authorList>
            <person name="Noorani M."/>
        </authorList>
    </citation>
    <scope>NUCLEOTIDE SEQUENCE</scope>
    <source>
        <strain evidence="3">Yugu1</strain>
    </source>
</reference>
<gene>
    <name evidence="3" type="ORF">SETIT_9G175700v2</name>
</gene>